<reference evidence="3" key="1">
    <citation type="submission" date="2006-03" db="EMBL/GenBank/DDBJ databases">
        <title>Complete genome sequence of Gemmatimonas aurantiaca T-27 that represents a novel phylum Gemmatimonadetes.</title>
        <authorList>
            <person name="Takasaki K."/>
            <person name="Ichikawa N."/>
            <person name="Miura H."/>
            <person name="Matsushita S."/>
            <person name="Watanabe Y."/>
            <person name="Oguchi A."/>
            <person name="Ankai A."/>
            <person name="Yashiro I."/>
            <person name="Takahashi M."/>
            <person name="Terui Y."/>
            <person name="Fukui S."/>
            <person name="Yokoyama H."/>
            <person name="Tanikawa S."/>
            <person name="Hanada S."/>
            <person name="Kamagata Y."/>
            <person name="Fujita N."/>
        </authorList>
    </citation>
    <scope>NUCLEOTIDE SEQUENCE [LARGE SCALE GENOMIC DNA]</scope>
    <source>
        <strain evidence="3">T-27 / DSM 14586 / JCM 11422 / NBRC 100505</strain>
    </source>
</reference>
<organism evidence="2 3">
    <name type="scientific">Gemmatimonas aurantiaca (strain DSM 14586 / JCM 11422 / NBRC 100505 / T-27)</name>
    <dbReference type="NCBI Taxonomy" id="379066"/>
    <lineage>
        <taxon>Bacteria</taxon>
        <taxon>Pseudomonadati</taxon>
        <taxon>Gemmatimonadota</taxon>
        <taxon>Gemmatimonadia</taxon>
        <taxon>Gemmatimonadales</taxon>
        <taxon>Gemmatimonadaceae</taxon>
        <taxon>Gemmatimonas</taxon>
    </lineage>
</organism>
<keyword evidence="3" id="KW-1185">Reference proteome</keyword>
<dbReference type="SUPFAM" id="SSF50939">
    <property type="entry name" value="Sialidases"/>
    <property type="match status" value="1"/>
</dbReference>
<dbReference type="eggNOG" id="COG4409">
    <property type="taxonomic scope" value="Bacteria"/>
</dbReference>
<sequence>MCMAHSPRFRILLRGVLACASVSAFAACAPGSSDLANASTSLDLGAPTELASPTPGGGNTPYLEVTPDDRLFLSWTQRAADSSVSIQMAEWRDSAWDSTRTIAAQRDFFVNWADFPVMTALGNGDLAAHWLEREANGKYSYGVRVVRSKDSGRTWSAPVTPHTDGLAAEHGFVSMWAEGADRIGLVWLDGRKSAMPDSAREMTVRTAAIAPDGSLERETLVDARTCDCCQTGTAGARSGRVIAYRDRTAEEIRDIVVVRQTASGWTEPQKVHNDDWHYPGCPVNGPQVAATGDTVVVAWYTAAHDTARVYVARSVDGGATFAAPVRVDDGDPIGRVDVLLDDQTRPVVVWLEQRSPEKSEVLVRRVGLDGALGVPQVIASTSGARQSGFPRIARHGDALIAAYTTVTPSIAVRVARVPLSPTSKP</sequence>
<evidence type="ECO:0000256" key="1">
    <source>
        <dbReference type="SAM" id="SignalP"/>
    </source>
</evidence>
<evidence type="ECO:0000313" key="2">
    <source>
        <dbReference type="EMBL" id="BAH38252.1"/>
    </source>
</evidence>
<dbReference type="STRING" id="379066.GAU_1210"/>
<keyword evidence="1" id="KW-0732">Signal</keyword>
<evidence type="ECO:0000313" key="3">
    <source>
        <dbReference type="Proteomes" id="UP000002209"/>
    </source>
</evidence>
<dbReference type="AlphaFoldDB" id="C1A7P2"/>
<proteinExistence type="predicted"/>
<dbReference type="HOGENOM" id="CLU_656626_0_0_0"/>
<protein>
    <recommendedName>
        <fullName evidence="4">Exo-alpha-sialidase</fullName>
    </recommendedName>
</protein>
<feature type="chain" id="PRO_5002906685" description="Exo-alpha-sialidase" evidence="1">
    <location>
        <begin position="27"/>
        <end position="425"/>
    </location>
</feature>
<feature type="signal peptide" evidence="1">
    <location>
        <begin position="1"/>
        <end position="26"/>
    </location>
</feature>
<dbReference type="Gene3D" id="2.120.10.10">
    <property type="match status" value="2"/>
</dbReference>
<name>C1A7P2_GEMAT</name>
<dbReference type="InterPro" id="IPR036278">
    <property type="entry name" value="Sialidase_sf"/>
</dbReference>
<dbReference type="KEGG" id="gau:GAU_1210"/>
<accession>C1A7P2</accession>
<dbReference type="EMBL" id="AP009153">
    <property type="protein sequence ID" value="BAH38252.1"/>
    <property type="molecule type" value="Genomic_DNA"/>
</dbReference>
<evidence type="ECO:0008006" key="4">
    <source>
        <dbReference type="Google" id="ProtNLM"/>
    </source>
</evidence>
<gene>
    <name evidence="2" type="ordered locus">GAU_1210</name>
</gene>
<dbReference type="CDD" id="cd15482">
    <property type="entry name" value="Sialidase_non-viral"/>
    <property type="match status" value="1"/>
</dbReference>
<dbReference type="Proteomes" id="UP000002209">
    <property type="component" value="Chromosome"/>
</dbReference>